<accession>C7CH78</accession>
<proteinExistence type="predicted"/>
<evidence type="ECO:0000313" key="1">
    <source>
        <dbReference type="EMBL" id="CAX26378.1"/>
    </source>
</evidence>
<reference evidence="2" key="1">
    <citation type="journal article" date="2009" name="PLoS ONE">
        <title>Methylobacterium genome sequences: a reference blueprint to investigate microbial metabolism of C1 compounds from natural and industrial sources.</title>
        <authorList>
            <person name="Vuilleumier S."/>
            <person name="Chistoserdova L."/>
            <person name="Lee M.-C."/>
            <person name="Bringel F."/>
            <person name="Lajus A."/>
            <person name="Zhou Y."/>
            <person name="Gourion B."/>
            <person name="Barbe V."/>
            <person name="Chang J."/>
            <person name="Cruveiller S."/>
            <person name="Dossat C."/>
            <person name="Gillett W."/>
            <person name="Gruffaz C."/>
            <person name="Haugen E."/>
            <person name="Hourcade E."/>
            <person name="Levy R."/>
            <person name="Mangenot S."/>
            <person name="Muller E."/>
            <person name="Nadalig T."/>
            <person name="Pagni M."/>
            <person name="Penny C."/>
            <person name="Peyraud R."/>
            <person name="Robinson D.G."/>
            <person name="Roche D."/>
            <person name="Rouy Z."/>
            <person name="Saenampechek C."/>
            <person name="Salvignol G."/>
            <person name="Vallenet D."/>
            <person name="Wu Z."/>
            <person name="Marx C.J."/>
            <person name="Vorholt J.A."/>
            <person name="Olson M.V."/>
            <person name="Kaul R."/>
            <person name="Weissenbach J."/>
            <person name="Medigue C."/>
            <person name="Lidstrom M.E."/>
        </authorList>
    </citation>
    <scope>NUCLEOTIDE SEQUENCE [LARGE SCALE GENOMIC DNA]</scope>
    <source>
        <strain evidence="2">DSM 6343 / CIP 106787 / DM4</strain>
    </source>
</reference>
<dbReference type="HOGENOM" id="CLU_2601989_0_0_5"/>
<dbReference type="GeneID" id="72993119"/>
<organism evidence="1 2">
    <name type="scientific">Methylorubrum extorquens (strain DSM 6343 / CIP 106787 / DM4)</name>
    <name type="common">Methylobacterium extorquens</name>
    <dbReference type="NCBI Taxonomy" id="661410"/>
    <lineage>
        <taxon>Bacteria</taxon>
        <taxon>Pseudomonadati</taxon>
        <taxon>Pseudomonadota</taxon>
        <taxon>Alphaproteobacteria</taxon>
        <taxon>Hyphomicrobiales</taxon>
        <taxon>Methylobacteriaceae</taxon>
        <taxon>Methylorubrum</taxon>
    </lineage>
</organism>
<evidence type="ECO:0000313" key="2">
    <source>
        <dbReference type="Proteomes" id="UP000008070"/>
    </source>
</evidence>
<dbReference type="RefSeq" id="WP_015823973.1">
    <property type="nucleotide sequence ID" value="NC_012988.1"/>
</dbReference>
<dbReference type="Proteomes" id="UP000008070">
    <property type="component" value="Chromosome"/>
</dbReference>
<dbReference type="AlphaFoldDB" id="C7CH78"/>
<dbReference type="KEGG" id="mdi:METDI4758"/>
<protein>
    <submittedName>
        <fullName evidence="1">Uncharacterized protein</fullName>
    </submittedName>
</protein>
<gene>
    <name evidence="1" type="ORF">METD_I4758</name>
</gene>
<name>C7CH78_METED</name>
<dbReference type="EMBL" id="FP103042">
    <property type="protein sequence ID" value="CAX26378.1"/>
    <property type="molecule type" value="Genomic_DNA"/>
</dbReference>
<sequence>MSQSFDTLRRFLAEEMRMSHIYQPLMLKALLEGGGWASTRSVATAFLERDESQIDYYSEIVKRMPGRVLAAHGLVERGG</sequence>